<comment type="caution">
    <text evidence="3">The sequence shown here is derived from an EMBL/GenBank/DDBJ whole genome shotgun (WGS) entry which is preliminary data.</text>
</comment>
<reference evidence="3 4" key="1">
    <citation type="submission" date="2016-08" db="EMBL/GenBank/DDBJ databases">
        <title>Novel Firmicute Genomes.</title>
        <authorList>
            <person name="Poppleton D.I."/>
            <person name="Gribaldo S."/>
        </authorList>
    </citation>
    <scope>NUCLEOTIDE SEQUENCE [LARGE SCALE GENOMIC DNA]</scope>
    <source>
        <strain evidence="3 4">RAOx-1</strain>
    </source>
</reference>
<gene>
    <name evidence="3" type="ORF">BEP19_02640</name>
</gene>
<evidence type="ECO:0000259" key="2">
    <source>
        <dbReference type="Pfam" id="PF13938"/>
    </source>
</evidence>
<dbReference type="Gene3D" id="3.40.50.11590">
    <property type="match status" value="1"/>
</dbReference>
<dbReference type="AlphaFoldDB" id="A0A419SNP8"/>
<keyword evidence="4" id="KW-1185">Reference proteome</keyword>
<dbReference type="InterPro" id="IPR007161">
    <property type="entry name" value="DUF364"/>
</dbReference>
<dbReference type="InterPro" id="IPR025251">
    <property type="entry name" value="DUF4213"/>
</dbReference>
<dbReference type="Pfam" id="PF13938">
    <property type="entry name" value="DUF4213"/>
    <property type="match status" value="1"/>
</dbReference>
<feature type="domain" description="Putative heavy-metal chelation" evidence="1">
    <location>
        <begin position="130"/>
        <end position="276"/>
    </location>
</feature>
<feature type="domain" description="DUF4213" evidence="2">
    <location>
        <begin position="25"/>
        <end position="111"/>
    </location>
</feature>
<proteinExistence type="predicted"/>
<dbReference type="EMBL" id="MCHY01000006">
    <property type="protein sequence ID" value="RKD25849.1"/>
    <property type="molecule type" value="Genomic_DNA"/>
</dbReference>
<evidence type="ECO:0000313" key="4">
    <source>
        <dbReference type="Proteomes" id="UP000284219"/>
    </source>
</evidence>
<dbReference type="OrthoDB" id="252759at2"/>
<accession>A0A419SNP8</accession>
<evidence type="ECO:0000259" key="1">
    <source>
        <dbReference type="Pfam" id="PF04016"/>
    </source>
</evidence>
<dbReference type="Pfam" id="PF04016">
    <property type="entry name" value="DUF364"/>
    <property type="match status" value="1"/>
</dbReference>
<sequence length="281" mass="30633">MLDVIVKDDILQASLNEITEILGEERLASITIERAVIGLFFIGVKLSNGYGGVSYTPIKSIPGAVCCPSSASGFPIPGKIQGARVTNYVKDIHSQSAVRKSFAIAVLNALSHACLDAREPQNFVVEKGVDPLDVIDIPGDALVVVIGALVPYLRRFKKNKQPFLVLELDARALKEEEMPFFRHADQAREIIPQADVLITTGTTLINDTIHSLLSYCKREAQIVIVGPTSSMRPTPFFQRDVDVVGGVLVTKPDELLDTLSEGGSGYHFFGKTAEKVIYRPI</sequence>
<evidence type="ECO:0000313" key="3">
    <source>
        <dbReference type="EMBL" id="RKD25849.1"/>
    </source>
</evidence>
<protein>
    <submittedName>
        <fullName evidence="3">Fis family transcriptional regulator</fullName>
    </submittedName>
</protein>
<dbReference type="SUPFAM" id="SSF159713">
    <property type="entry name" value="Dhaf3308-like"/>
    <property type="match status" value="1"/>
</dbReference>
<dbReference type="RefSeq" id="WP_120188530.1">
    <property type="nucleotide sequence ID" value="NZ_MCHY01000006.1"/>
</dbReference>
<name>A0A419SNP8_9BACL</name>
<organism evidence="3 4">
    <name type="scientific">Ammoniphilus oxalaticus</name>
    <dbReference type="NCBI Taxonomy" id="66863"/>
    <lineage>
        <taxon>Bacteria</taxon>
        <taxon>Bacillati</taxon>
        <taxon>Bacillota</taxon>
        <taxon>Bacilli</taxon>
        <taxon>Bacillales</taxon>
        <taxon>Paenibacillaceae</taxon>
        <taxon>Aneurinibacillus group</taxon>
        <taxon>Ammoniphilus</taxon>
    </lineage>
</organism>
<dbReference type="Proteomes" id="UP000284219">
    <property type="component" value="Unassembled WGS sequence"/>
</dbReference>